<organism evidence="2 3">
    <name type="scientific">Candidatus Blackburnbacteria bacterium RIFCSPLOWO2_01_FULL_40_20</name>
    <dbReference type="NCBI Taxonomy" id="1797519"/>
    <lineage>
        <taxon>Bacteria</taxon>
        <taxon>Candidatus Blackburniibacteriota</taxon>
    </lineage>
</organism>
<evidence type="ECO:0000256" key="1">
    <source>
        <dbReference type="SAM" id="Phobius"/>
    </source>
</evidence>
<feature type="transmembrane region" description="Helical" evidence="1">
    <location>
        <begin position="12"/>
        <end position="32"/>
    </location>
</feature>
<dbReference type="Proteomes" id="UP000178659">
    <property type="component" value="Unassembled WGS sequence"/>
</dbReference>
<name>A0A1G1VDE0_9BACT</name>
<reference evidence="2 3" key="1">
    <citation type="journal article" date="2016" name="Nat. Commun.">
        <title>Thousands of microbial genomes shed light on interconnected biogeochemical processes in an aquifer system.</title>
        <authorList>
            <person name="Anantharaman K."/>
            <person name="Brown C.T."/>
            <person name="Hug L.A."/>
            <person name="Sharon I."/>
            <person name="Castelle C.J."/>
            <person name="Probst A.J."/>
            <person name="Thomas B.C."/>
            <person name="Singh A."/>
            <person name="Wilkins M.J."/>
            <person name="Karaoz U."/>
            <person name="Brodie E.L."/>
            <person name="Williams K.H."/>
            <person name="Hubbard S.S."/>
            <person name="Banfield J.F."/>
        </authorList>
    </citation>
    <scope>NUCLEOTIDE SEQUENCE [LARGE SCALE GENOMIC DNA]</scope>
</reference>
<accession>A0A1G1VDE0</accession>
<keyword evidence="1" id="KW-0472">Membrane</keyword>
<evidence type="ECO:0000313" key="2">
    <source>
        <dbReference type="EMBL" id="OGY13434.1"/>
    </source>
</evidence>
<evidence type="ECO:0000313" key="3">
    <source>
        <dbReference type="Proteomes" id="UP000178659"/>
    </source>
</evidence>
<sequence length="313" mass="35523">MSSSYSHKGSFKIVLIIFLVPVLALAGFLFFATAQLRRSDEEVLKTYQPASKVTELAEKNGLTDKGKAILYRADPIFVDASTFKRYCAAGGVEALACIGPKAGGGPFGGRQIFLLEIDDPKFADHKYAASIHEMLHHAYDRLSQSEKEQLNTLLDQELSKYQNDPHLTTVIETLDKKSKKGKDDIHSELHSKFGVEYKDLSPELEEYYKQYFVNRNKVVDLFQKGGFNSRVRRIDQLKYELNPLNTKLTNMNNQLTSLKNSGDVDKFNSLVGQFNGLVNQYNAKVAEINKVHKEVEGFYTYFNPDYKPPEEKK</sequence>
<dbReference type="EMBL" id="MHCC01000015">
    <property type="protein sequence ID" value="OGY13434.1"/>
    <property type="molecule type" value="Genomic_DNA"/>
</dbReference>
<gene>
    <name evidence="2" type="ORF">A3A77_04670</name>
</gene>
<comment type="caution">
    <text evidence="2">The sequence shown here is derived from an EMBL/GenBank/DDBJ whole genome shotgun (WGS) entry which is preliminary data.</text>
</comment>
<keyword evidence="1" id="KW-0812">Transmembrane</keyword>
<keyword evidence="1" id="KW-1133">Transmembrane helix</keyword>
<proteinExistence type="predicted"/>
<dbReference type="AlphaFoldDB" id="A0A1G1VDE0"/>
<protein>
    <submittedName>
        <fullName evidence="2">Uncharacterized protein</fullName>
    </submittedName>
</protein>